<dbReference type="KEGG" id="smm:Smp_167670"/>
<dbReference type="AlphaFoldDB" id="G4LVV7"/>
<evidence type="ECO:0000313" key="2">
    <source>
        <dbReference type="WBParaSite" id="Smp_167670.1"/>
    </source>
</evidence>
<dbReference type="OrthoDB" id="6247675at2759"/>
<protein>
    <submittedName>
        <fullName evidence="2">DUF2088 domain-containing protein</fullName>
    </submittedName>
</protein>
<accession>G4LVV7</accession>
<reference evidence="2" key="2">
    <citation type="submission" date="2018-12" db="UniProtKB">
        <authorList>
            <consortium name="WormBaseParasite"/>
        </authorList>
    </citation>
    <scope>IDENTIFICATION</scope>
    <source>
        <strain evidence="2">Puerto Rican</strain>
    </source>
</reference>
<dbReference type="HOGENOM" id="CLU_2674183_0_0_1"/>
<reference evidence="1" key="1">
    <citation type="journal article" date="2012" name="PLoS Negl. Trop. Dis.">
        <title>A systematically improved high quality genome and transcriptome of the human blood fluke Schistosoma mansoni.</title>
        <authorList>
            <person name="Protasio A.V."/>
            <person name="Tsai I.J."/>
            <person name="Babbage A."/>
            <person name="Nichol S."/>
            <person name="Hunt M."/>
            <person name="Aslett M.A."/>
            <person name="De Silva N."/>
            <person name="Velarde G.S."/>
            <person name="Anderson T.J."/>
            <person name="Clark R.C."/>
            <person name="Davidson C."/>
            <person name="Dillon G.P."/>
            <person name="Holroyd N.E."/>
            <person name="LoVerde P.T."/>
            <person name="Lloyd C."/>
            <person name="McQuillan J."/>
            <person name="Oliveira G."/>
            <person name="Otto T.D."/>
            <person name="Parker-Manuel S.J."/>
            <person name="Quail M.A."/>
            <person name="Wilson R.A."/>
            <person name="Zerlotini A."/>
            <person name="Dunne D.W."/>
            <person name="Berriman M."/>
        </authorList>
    </citation>
    <scope>NUCLEOTIDE SEQUENCE [LARGE SCALE GENOMIC DNA]</scope>
    <source>
        <strain evidence="1">Puerto Rican</strain>
    </source>
</reference>
<proteinExistence type="predicted"/>
<dbReference type="STRING" id="6183.G4LVV7"/>
<evidence type="ECO:0000313" key="1">
    <source>
        <dbReference type="Proteomes" id="UP000008854"/>
    </source>
</evidence>
<dbReference type="PhylomeDB" id="G4LVV7"/>
<dbReference type="Proteomes" id="UP000008854">
    <property type="component" value="Unassembled WGS sequence"/>
</dbReference>
<dbReference type="GeneID" id="8346639"/>
<dbReference type="WBParaSite" id="Smp_167670.1">
    <property type="protein sequence ID" value="Smp_167670.1"/>
    <property type="gene ID" value="Smp_167670"/>
</dbReference>
<dbReference type="RefSeq" id="XP_018645404.1">
    <property type="nucleotide sequence ID" value="XM_018791460.1"/>
</dbReference>
<keyword evidence="1" id="KW-1185">Reference proteome</keyword>
<organism evidence="1 2">
    <name type="scientific">Schistosoma mansoni</name>
    <name type="common">Blood fluke</name>
    <dbReference type="NCBI Taxonomy" id="6183"/>
    <lineage>
        <taxon>Eukaryota</taxon>
        <taxon>Metazoa</taxon>
        <taxon>Spiralia</taxon>
        <taxon>Lophotrochozoa</taxon>
        <taxon>Platyhelminthes</taxon>
        <taxon>Trematoda</taxon>
        <taxon>Digenea</taxon>
        <taxon>Strigeidida</taxon>
        <taxon>Schistosomatoidea</taxon>
        <taxon>Schistosomatidae</taxon>
        <taxon>Schistosoma</taxon>
    </lineage>
</organism>
<dbReference type="CTD" id="8346639"/>
<name>G4LVV7_SCHMA</name>
<sequence>MLHNHPFSSSWMVYNPWTRRLSSEEKENLKPAILQSASADELIESIIDRTGKQVTAVDVKTMKAQLSTDILYSSW</sequence>
<dbReference type="InParanoid" id="G4LVV7"/>